<reference evidence="2 3" key="1">
    <citation type="submission" date="2018-07" db="EMBL/GenBank/DDBJ databases">
        <title>Genomic Encyclopedia of Type Strains, Phase IV (KMG-IV): sequencing the most valuable type-strain genomes for metagenomic binning, comparative biology and taxonomic classification.</title>
        <authorList>
            <person name="Goeker M."/>
        </authorList>
    </citation>
    <scope>NUCLEOTIDE SEQUENCE [LARGE SCALE GENOMIC DNA]</scope>
    <source>
        <strain evidence="2 3">DSM 4134</strain>
    </source>
</reference>
<comment type="caution">
    <text evidence="2">The sequence shown here is derived from an EMBL/GenBank/DDBJ whole genome shotgun (WGS) entry which is preliminary data.</text>
</comment>
<dbReference type="Proteomes" id="UP000256779">
    <property type="component" value="Unassembled WGS sequence"/>
</dbReference>
<protein>
    <submittedName>
        <fullName evidence="2">Uncharacterized protein DUF4397</fullName>
    </submittedName>
</protein>
<evidence type="ECO:0000313" key="2">
    <source>
        <dbReference type="EMBL" id="RED96202.1"/>
    </source>
</evidence>
<name>A0A3D9L344_MARFU</name>
<accession>A0A3D9L344</accession>
<dbReference type="RefSeq" id="WP_115869058.1">
    <property type="nucleotide sequence ID" value="NZ_QREG01000015.1"/>
</dbReference>
<proteinExistence type="predicted"/>
<keyword evidence="3" id="KW-1185">Reference proteome</keyword>
<sequence length="235" mass="25541">MTWTTQMKRLGFIVELLTVAVSFTACNDDESEQIPVPETAYVSLYHASPNATGLDVLVDGRQINSYSFDYSESTGYLRFYTGERTLKFTPYDANNTVTDTTVNFEPNNAYSVFAVGEYPNLQTLILEDNSEAPTADHAKIRVVHLSPDAPDVTVSSSQSSEIAIGAQSYLTASEFQEVAAGTYSLAVDNAQSDSTVLDVEDLYLSPGIFYTLVIKGYASPPAGNSNHLSAELLVN</sequence>
<dbReference type="Pfam" id="PF14344">
    <property type="entry name" value="DUF4397"/>
    <property type="match status" value="1"/>
</dbReference>
<evidence type="ECO:0000259" key="1">
    <source>
        <dbReference type="Pfam" id="PF14344"/>
    </source>
</evidence>
<evidence type="ECO:0000313" key="3">
    <source>
        <dbReference type="Proteomes" id="UP000256779"/>
    </source>
</evidence>
<feature type="domain" description="DUF4397" evidence="1">
    <location>
        <begin position="40"/>
        <end position="154"/>
    </location>
</feature>
<dbReference type="EMBL" id="QREG01000015">
    <property type="protein sequence ID" value="RED96202.1"/>
    <property type="molecule type" value="Genomic_DNA"/>
</dbReference>
<organism evidence="2 3">
    <name type="scientific">Marinoscillum furvescens DSM 4134</name>
    <dbReference type="NCBI Taxonomy" id="1122208"/>
    <lineage>
        <taxon>Bacteria</taxon>
        <taxon>Pseudomonadati</taxon>
        <taxon>Bacteroidota</taxon>
        <taxon>Cytophagia</taxon>
        <taxon>Cytophagales</taxon>
        <taxon>Reichenbachiellaceae</taxon>
        <taxon>Marinoscillum</taxon>
    </lineage>
</organism>
<gene>
    <name evidence="2" type="ORF">C7460_11593</name>
</gene>
<dbReference type="AlphaFoldDB" id="A0A3D9L344"/>
<dbReference type="OrthoDB" id="9792011at2"/>
<dbReference type="InterPro" id="IPR025510">
    <property type="entry name" value="DUF4397"/>
</dbReference>